<evidence type="ECO:0000256" key="7">
    <source>
        <dbReference type="ARBA" id="ARBA00023277"/>
    </source>
</evidence>
<evidence type="ECO:0000313" key="8">
    <source>
        <dbReference type="EMBL" id="RFA25468.1"/>
    </source>
</evidence>
<dbReference type="InterPro" id="IPR013785">
    <property type="entry name" value="Aldolase_TIM"/>
</dbReference>
<evidence type="ECO:0000256" key="2">
    <source>
        <dbReference type="ARBA" id="ARBA00002147"/>
    </source>
</evidence>
<dbReference type="AlphaFoldDB" id="A0A3E0W9A0"/>
<comment type="catalytic activity">
    <reaction evidence="1">
        <text>an N-acyl-D-glucosamine 6-phosphate = an N-acyl-D-mannosamine 6-phosphate</text>
        <dbReference type="Rhea" id="RHEA:23932"/>
        <dbReference type="ChEBI" id="CHEBI:57599"/>
        <dbReference type="ChEBI" id="CHEBI:57666"/>
        <dbReference type="EC" id="5.1.3.9"/>
    </reaction>
</comment>
<dbReference type="PANTHER" id="PTHR36204">
    <property type="entry name" value="N-ACETYLMANNOSAMINE-6-PHOSPHATE 2-EPIMERASE-RELATED"/>
    <property type="match status" value="1"/>
</dbReference>
<dbReference type="Proteomes" id="UP000257080">
    <property type="component" value="Unassembled WGS sequence"/>
</dbReference>
<evidence type="ECO:0000256" key="5">
    <source>
        <dbReference type="ARBA" id="ARBA00013180"/>
    </source>
</evidence>
<dbReference type="OrthoDB" id="9781704at2"/>
<dbReference type="EC" id="5.1.3.9" evidence="5"/>
<reference evidence="8 9" key="1">
    <citation type="submission" date="2017-04" db="EMBL/GenBank/DDBJ databases">
        <title>Comparative genome analysis of Subtercola boreus.</title>
        <authorList>
            <person name="Cho Y.-J."/>
            <person name="Cho A."/>
            <person name="Kim O.-S."/>
            <person name="Lee J.-I."/>
        </authorList>
    </citation>
    <scope>NUCLEOTIDE SEQUENCE [LARGE SCALE GENOMIC DNA]</scope>
    <source>
        <strain evidence="8 9">P28004</strain>
    </source>
</reference>
<dbReference type="CDD" id="cd04729">
    <property type="entry name" value="NanE"/>
    <property type="match status" value="1"/>
</dbReference>
<dbReference type="GO" id="GO:0005829">
    <property type="term" value="C:cytosol"/>
    <property type="evidence" value="ECO:0007669"/>
    <property type="project" value="TreeGrafter"/>
</dbReference>
<dbReference type="InterPro" id="IPR011060">
    <property type="entry name" value="RibuloseP-bd_barrel"/>
</dbReference>
<dbReference type="GO" id="GO:0019262">
    <property type="term" value="P:N-acetylneuraminate catabolic process"/>
    <property type="evidence" value="ECO:0007669"/>
    <property type="project" value="UniProtKB-UniPathway"/>
</dbReference>
<dbReference type="PANTHER" id="PTHR36204:SF1">
    <property type="entry name" value="N-ACETYLMANNOSAMINE-6-PHOSPHATE 2-EPIMERASE-RELATED"/>
    <property type="match status" value="1"/>
</dbReference>
<dbReference type="EMBL" id="NBXE01000031">
    <property type="protein sequence ID" value="RFA25468.1"/>
    <property type="molecule type" value="Genomic_DNA"/>
</dbReference>
<dbReference type="UniPathway" id="UPA00629">
    <property type="reaction ID" value="UER00682"/>
</dbReference>
<organism evidence="8 9">
    <name type="scientific">Subtercola boreus</name>
    <dbReference type="NCBI Taxonomy" id="120213"/>
    <lineage>
        <taxon>Bacteria</taxon>
        <taxon>Bacillati</taxon>
        <taxon>Actinomycetota</taxon>
        <taxon>Actinomycetes</taxon>
        <taxon>Micrococcales</taxon>
        <taxon>Microbacteriaceae</taxon>
        <taxon>Subtercola</taxon>
    </lineage>
</organism>
<dbReference type="NCBIfam" id="NF002231">
    <property type="entry name" value="PRK01130.1"/>
    <property type="match status" value="1"/>
</dbReference>
<dbReference type="Pfam" id="PF04131">
    <property type="entry name" value="NanE"/>
    <property type="match status" value="1"/>
</dbReference>
<sequence>MIHLPDFAHSLIVSCQAPADSPLRDPSFLARMALAAEQGGARGIRADGVETVSLIRQTVTLPIIGILKTVQPPGGGVFITPTFKEAALLAESGADMIALDGTARPRPDGRSLRDQIARIHDELGLPVMADTDGVESAMYAEDARADVIGTTLAGYTGGTVPDEPSIDLVHALASRVDVPVIAEGRIWTRDDASAAILAGAWAVVVGTAITNPVYTAARFAHAIAEASTHQSRRSSHGGSRRRL</sequence>
<gene>
    <name evidence="8" type="ORF">B7R25_13950</name>
</gene>
<keyword evidence="7" id="KW-0119">Carbohydrate metabolism</keyword>
<proteinExistence type="inferred from homology"/>
<keyword evidence="6" id="KW-0413">Isomerase</keyword>
<comment type="caution">
    <text evidence="8">The sequence shown here is derived from an EMBL/GenBank/DDBJ whole genome shotgun (WGS) entry which is preliminary data.</text>
</comment>
<accession>A0A3E0W9A0</accession>
<protein>
    <recommendedName>
        <fullName evidence="5">N-acylglucosamine-6-phosphate 2-epimerase</fullName>
        <ecNumber evidence="5">5.1.3.9</ecNumber>
    </recommendedName>
</protein>
<comment type="similarity">
    <text evidence="4">Belongs to the NanE family.</text>
</comment>
<dbReference type="GO" id="GO:0047465">
    <property type="term" value="F:N-acylglucosamine-6-phosphate 2-epimerase activity"/>
    <property type="evidence" value="ECO:0007669"/>
    <property type="project" value="UniProtKB-EC"/>
</dbReference>
<name>A0A3E0W9A0_9MICO</name>
<evidence type="ECO:0000256" key="3">
    <source>
        <dbReference type="ARBA" id="ARBA00005081"/>
    </source>
</evidence>
<evidence type="ECO:0000256" key="1">
    <source>
        <dbReference type="ARBA" id="ARBA00000056"/>
    </source>
</evidence>
<dbReference type="Gene3D" id="3.20.20.70">
    <property type="entry name" value="Aldolase class I"/>
    <property type="match status" value="1"/>
</dbReference>
<evidence type="ECO:0000313" key="9">
    <source>
        <dbReference type="Proteomes" id="UP000257080"/>
    </source>
</evidence>
<dbReference type="SUPFAM" id="SSF51366">
    <property type="entry name" value="Ribulose-phoshate binding barrel"/>
    <property type="match status" value="1"/>
</dbReference>
<evidence type="ECO:0000256" key="6">
    <source>
        <dbReference type="ARBA" id="ARBA00023235"/>
    </source>
</evidence>
<comment type="pathway">
    <text evidence="3">Amino-sugar metabolism; N-acetylneuraminate degradation; D-fructose 6-phosphate from N-acetylneuraminate: step 3/5.</text>
</comment>
<dbReference type="GO" id="GO:0006053">
    <property type="term" value="P:N-acetylmannosamine catabolic process"/>
    <property type="evidence" value="ECO:0007669"/>
    <property type="project" value="TreeGrafter"/>
</dbReference>
<dbReference type="RefSeq" id="WP_116419564.1">
    <property type="nucleotide sequence ID" value="NZ_NBXC01000027.1"/>
</dbReference>
<comment type="function">
    <text evidence="2">Converts N-acetylmannosamine-6-phosphate (ManNAc-6-P) to N-acetylglucosamine-6-phosphate (GlcNAc-6-P).</text>
</comment>
<dbReference type="InterPro" id="IPR007260">
    <property type="entry name" value="NanE"/>
</dbReference>
<evidence type="ECO:0000256" key="4">
    <source>
        <dbReference type="ARBA" id="ARBA00007439"/>
    </source>
</evidence>